<comment type="caution">
    <text evidence="3">The sequence shown here is derived from an EMBL/GenBank/DDBJ whole genome shotgun (WGS) entry which is preliminary data.</text>
</comment>
<evidence type="ECO:0000256" key="2">
    <source>
        <dbReference type="PROSITE-ProRule" id="PRU00708"/>
    </source>
</evidence>
<reference evidence="3 4" key="1">
    <citation type="journal article" date="2023" name="Hortic Res">
        <title>Pangenome of water caltrop reveals structural variations and asymmetric subgenome divergence after allopolyploidization.</title>
        <authorList>
            <person name="Zhang X."/>
            <person name="Chen Y."/>
            <person name="Wang L."/>
            <person name="Yuan Y."/>
            <person name="Fang M."/>
            <person name="Shi L."/>
            <person name="Lu R."/>
            <person name="Comes H.P."/>
            <person name="Ma Y."/>
            <person name="Chen Y."/>
            <person name="Huang G."/>
            <person name="Zhou Y."/>
            <person name="Zheng Z."/>
            <person name="Qiu Y."/>
        </authorList>
    </citation>
    <scope>NUCLEOTIDE SEQUENCE [LARGE SCALE GENOMIC DNA]</scope>
    <source>
        <strain evidence="3">F231</strain>
    </source>
</reference>
<protein>
    <recommendedName>
        <fullName evidence="5">Pentatricopeptide repeat-containing protein</fullName>
    </recommendedName>
</protein>
<evidence type="ECO:0000313" key="4">
    <source>
        <dbReference type="Proteomes" id="UP001346149"/>
    </source>
</evidence>
<gene>
    <name evidence="3" type="ORF">SAY86_001185</name>
</gene>
<dbReference type="InterPro" id="IPR046848">
    <property type="entry name" value="E_motif"/>
</dbReference>
<dbReference type="Pfam" id="PF12854">
    <property type="entry name" value="PPR_1"/>
    <property type="match status" value="2"/>
</dbReference>
<name>A0AAN7RG92_TRANT</name>
<accession>A0AAN7RG92</accession>
<feature type="repeat" description="PPR" evidence="2">
    <location>
        <begin position="209"/>
        <end position="243"/>
    </location>
</feature>
<organism evidence="3 4">
    <name type="scientific">Trapa natans</name>
    <name type="common">Water chestnut</name>
    <dbReference type="NCBI Taxonomy" id="22666"/>
    <lineage>
        <taxon>Eukaryota</taxon>
        <taxon>Viridiplantae</taxon>
        <taxon>Streptophyta</taxon>
        <taxon>Embryophyta</taxon>
        <taxon>Tracheophyta</taxon>
        <taxon>Spermatophyta</taxon>
        <taxon>Magnoliopsida</taxon>
        <taxon>eudicotyledons</taxon>
        <taxon>Gunneridae</taxon>
        <taxon>Pentapetalae</taxon>
        <taxon>rosids</taxon>
        <taxon>malvids</taxon>
        <taxon>Myrtales</taxon>
        <taxon>Lythraceae</taxon>
        <taxon>Trapa</taxon>
    </lineage>
</organism>
<feature type="repeat" description="PPR" evidence="2">
    <location>
        <begin position="334"/>
        <end position="368"/>
    </location>
</feature>
<dbReference type="GO" id="GO:0003723">
    <property type="term" value="F:RNA binding"/>
    <property type="evidence" value="ECO:0007669"/>
    <property type="project" value="InterPro"/>
</dbReference>
<sequence>MHRVEFLRCLSRFKYVPAKNQSGTCVTRRDVSITQKRSVPLVDTVNPSVRSGSEIREINVKINRLGRSGGVEEARELFDRMPRRDSIAYSTMITAYLKNNDLPKAESLFRAMPGSNVVAESAMINGYVNAGRLGDARKVFDAMLERNVYSWTSLVSGYFRSGDLDEACRLFDQMPVKNEVSWTTAIVGYARNGLIDQARKIFDAMPKKNVVACTAMIKSYIENGRVNDAENLFQEMPQKNAYTWNTMISGLMQDANGVDKAICLFNSMPQKNEVSWTAVVTGLAQNGMIETARSYFDKMPGKDIAAYNAMITGYIDNDLIVEAKELFSSMPKRNLVTWNAMLDGLGRRGHAGEALELVNSMLFLGFSPNEATLTSALTSCRGLVEVAQIHTMVMYRGFDQDISLGNALISMYSRSGDLLYARQAFEDLEAKDVVTWTCMILAYSNHGHGLHALQTFAQMLKSGEKPDRITFVGVLSACSHAGLVKKGRMLFDSMKTAYDLEPTAEHYSCLVDMLGRAGKIDQAIEVVNRMPQSERDGAVLGALLGACRLHGDKDGMVVANYLGETQIKIEPSMAGSYVLLGNLFAASGKWDQLARVRKMMKEKNVKKIPGFSVIEVNGESSMFFSGDQSHPKVEEVYGMLQERLLPVMWEVDHKINDLTGIVYRKCKNLTLIEVSRQ</sequence>
<keyword evidence="4" id="KW-1185">Reference proteome</keyword>
<dbReference type="InterPro" id="IPR046960">
    <property type="entry name" value="PPR_At4g14850-like_plant"/>
</dbReference>
<dbReference type="FunFam" id="1.25.40.10:FF:001810">
    <property type="entry name" value="Pentatricopeptide repeat-containing protein mitochondrial"/>
    <property type="match status" value="1"/>
</dbReference>
<dbReference type="PANTHER" id="PTHR47926:SF380">
    <property type="entry name" value="PENTATRICOPEPTIDE REPEAT-CONTAINING PROTEIN"/>
    <property type="match status" value="1"/>
</dbReference>
<evidence type="ECO:0008006" key="5">
    <source>
        <dbReference type="Google" id="ProtNLM"/>
    </source>
</evidence>
<evidence type="ECO:0000256" key="1">
    <source>
        <dbReference type="ARBA" id="ARBA00022737"/>
    </source>
</evidence>
<dbReference type="Pfam" id="PF01535">
    <property type="entry name" value="PPR"/>
    <property type="match status" value="6"/>
</dbReference>
<dbReference type="SUPFAM" id="SSF48452">
    <property type="entry name" value="TPR-like"/>
    <property type="match status" value="1"/>
</dbReference>
<proteinExistence type="predicted"/>
<dbReference type="GO" id="GO:0009451">
    <property type="term" value="P:RNA modification"/>
    <property type="evidence" value="ECO:0007669"/>
    <property type="project" value="InterPro"/>
</dbReference>
<dbReference type="AlphaFoldDB" id="A0AAN7RG92"/>
<feature type="repeat" description="PPR" evidence="2">
    <location>
        <begin position="85"/>
        <end position="119"/>
    </location>
</feature>
<dbReference type="Gene3D" id="1.25.40.10">
    <property type="entry name" value="Tetratricopeptide repeat domain"/>
    <property type="match status" value="5"/>
</dbReference>
<feature type="repeat" description="PPR" evidence="2">
    <location>
        <begin position="147"/>
        <end position="181"/>
    </location>
</feature>
<dbReference type="Proteomes" id="UP001346149">
    <property type="component" value="Unassembled WGS sequence"/>
</dbReference>
<dbReference type="InterPro" id="IPR011990">
    <property type="entry name" value="TPR-like_helical_dom_sf"/>
</dbReference>
<keyword evidence="1" id="KW-0677">Repeat</keyword>
<feature type="repeat" description="PPR" evidence="2">
    <location>
        <begin position="272"/>
        <end position="306"/>
    </location>
</feature>
<dbReference type="EMBL" id="JAXQNO010000002">
    <property type="protein sequence ID" value="KAK4802982.1"/>
    <property type="molecule type" value="Genomic_DNA"/>
</dbReference>
<feature type="repeat" description="PPR" evidence="2">
    <location>
        <begin position="503"/>
        <end position="533"/>
    </location>
</feature>
<dbReference type="Pfam" id="PF20431">
    <property type="entry name" value="E_motif"/>
    <property type="match status" value="1"/>
</dbReference>
<dbReference type="PROSITE" id="PS51375">
    <property type="entry name" value="PPR"/>
    <property type="match status" value="7"/>
</dbReference>
<dbReference type="NCBIfam" id="TIGR00756">
    <property type="entry name" value="PPR"/>
    <property type="match status" value="11"/>
</dbReference>
<evidence type="ECO:0000313" key="3">
    <source>
        <dbReference type="EMBL" id="KAK4802982.1"/>
    </source>
</evidence>
<dbReference type="InterPro" id="IPR002885">
    <property type="entry name" value="PPR_rpt"/>
</dbReference>
<feature type="repeat" description="PPR" evidence="2">
    <location>
        <begin position="432"/>
        <end position="466"/>
    </location>
</feature>
<dbReference type="Pfam" id="PF13041">
    <property type="entry name" value="PPR_2"/>
    <property type="match status" value="2"/>
</dbReference>
<dbReference type="PANTHER" id="PTHR47926">
    <property type="entry name" value="PENTATRICOPEPTIDE REPEAT-CONTAINING PROTEIN"/>
    <property type="match status" value="1"/>
</dbReference>